<dbReference type="Proteomes" id="UP001319861">
    <property type="component" value="Chromosome"/>
</dbReference>
<dbReference type="EMBL" id="AP024525">
    <property type="protein sequence ID" value="BCT76412.1"/>
    <property type="molecule type" value="Genomic_DNA"/>
</dbReference>
<gene>
    <name evidence="1" type="ORF">SCMU_22540</name>
</gene>
<evidence type="ECO:0000313" key="1">
    <source>
        <dbReference type="EMBL" id="BCT76412.1"/>
    </source>
</evidence>
<accession>A0ABM7PVW0</accession>
<keyword evidence="2" id="KW-1185">Reference proteome</keyword>
<protein>
    <recommendedName>
        <fullName evidence="3">DUF2004 domain-containing protein</fullName>
    </recommendedName>
</protein>
<proteinExistence type="predicted"/>
<sequence length="180" mass="19875">MLACHAGAGYRSVMETAISQHFGEIALAPAGSRAVAGSFTLGGSPVELDLNITDQDRLDEASLHKVDYRLRFLPELVESVRELIGQELDDEDSAADQYRRFHCQNLRDGDVTSVFGVERPEDISKDVFLRALRLAHVGIFPGQPERYFVLDFTLGQGFTDEVLVAAADSDGMVDDEVLWD</sequence>
<evidence type="ECO:0000313" key="2">
    <source>
        <dbReference type="Proteomes" id="UP001319861"/>
    </source>
</evidence>
<reference evidence="1 2" key="1">
    <citation type="journal article" date="2021" name="J. Biosci. Bioeng.">
        <title>Identification and characterization of a chc gene cluster responsible for the aromatization pathway of cyclohexanecarboxylate degradation in Sinomonas cyclohexanicum ATCC 51369.</title>
        <authorList>
            <person name="Yamamoto T."/>
            <person name="Hasegawa Y."/>
            <person name="Lau P.C.K."/>
            <person name="Iwaki H."/>
        </authorList>
    </citation>
    <scope>NUCLEOTIDE SEQUENCE [LARGE SCALE GENOMIC DNA]</scope>
    <source>
        <strain evidence="1 2">ATCC 51369</strain>
    </source>
</reference>
<organism evidence="1 2">
    <name type="scientific">Sinomonas cyclohexanicum</name>
    <name type="common">Corynebacterium cyclohexanicum</name>
    <dbReference type="NCBI Taxonomy" id="322009"/>
    <lineage>
        <taxon>Bacteria</taxon>
        <taxon>Bacillati</taxon>
        <taxon>Actinomycetota</taxon>
        <taxon>Actinomycetes</taxon>
        <taxon>Micrococcales</taxon>
        <taxon>Micrococcaceae</taxon>
        <taxon>Sinomonas</taxon>
    </lineage>
</organism>
<name>A0ABM7PVW0_SINCY</name>
<evidence type="ECO:0008006" key="3">
    <source>
        <dbReference type="Google" id="ProtNLM"/>
    </source>
</evidence>